<dbReference type="EMBL" id="OZ034816">
    <property type="protein sequence ID" value="CAL1379088.1"/>
    <property type="molecule type" value="Genomic_DNA"/>
</dbReference>
<reference evidence="1 2" key="1">
    <citation type="submission" date="2024-04" db="EMBL/GenBank/DDBJ databases">
        <authorList>
            <person name="Fracassetti M."/>
        </authorList>
    </citation>
    <scope>NUCLEOTIDE SEQUENCE [LARGE SCALE GENOMIC DNA]</scope>
</reference>
<evidence type="ECO:0000313" key="2">
    <source>
        <dbReference type="Proteomes" id="UP001497516"/>
    </source>
</evidence>
<organism evidence="1 2">
    <name type="scientific">Linum trigynum</name>
    <dbReference type="NCBI Taxonomy" id="586398"/>
    <lineage>
        <taxon>Eukaryota</taxon>
        <taxon>Viridiplantae</taxon>
        <taxon>Streptophyta</taxon>
        <taxon>Embryophyta</taxon>
        <taxon>Tracheophyta</taxon>
        <taxon>Spermatophyta</taxon>
        <taxon>Magnoliopsida</taxon>
        <taxon>eudicotyledons</taxon>
        <taxon>Gunneridae</taxon>
        <taxon>Pentapetalae</taxon>
        <taxon>rosids</taxon>
        <taxon>fabids</taxon>
        <taxon>Malpighiales</taxon>
        <taxon>Linaceae</taxon>
        <taxon>Linum</taxon>
    </lineage>
</organism>
<gene>
    <name evidence="1" type="ORF">LTRI10_LOCUS20630</name>
</gene>
<evidence type="ECO:0000313" key="1">
    <source>
        <dbReference type="EMBL" id="CAL1379088.1"/>
    </source>
</evidence>
<protein>
    <submittedName>
        <fullName evidence="1">Uncharacterized protein</fullName>
    </submittedName>
</protein>
<sequence length="109" mass="12680">MKEKEKVVSKTRTKSRWMKDPFVALCQAKAKPSMITLSGCDGSKERMHYMVWGKEKSEKVKKERSRGWSLKATQVHEPLIMDSSNARDLRHHLSDENLNFKEVLGWTES</sequence>
<dbReference type="AlphaFoldDB" id="A0AAV2E0A1"/>
<dbReference type="Proteomes" id="UP001497516">
    <property type="component" value="Chromosome 3"/>
</dbReference>
<name>A0AAV2E0A1_9ROSI</name>
<proteinExistence type="predicted"/>
<keyword evidence="2" id="KW-1185">Reference proteome</keyword>
<accession>A0AAV2E0A1</accession>